<dbReference type="AlphaFoldDB" id="F4WWM0"/>
<name>F4WWM0_ACREC</name>
<dbReference type="Proteomes" id="UP000007755">
    <property type="component" value="Unassembled WGS sequence"/>
</dbReference>
<reference evidence="2" key="1">
    <citation type="submission" date="2011-02" db="EMBL/GenBank/DDBJ databases">
        <title>The genome of the leaf-cutting ant Acromyrmex echinatior suggests key adaptations to social evolution and fungus farming.</title>
        <authorList>
            <person name="Nygaard S."/>
            <person name="Zhang G."/>
        </authorList>
    </citation>
    <scope>NUCLEOTIDE SEQUENCE</scope>
</reference>
<feature type="compositionally biased region" description="Polar residues" evidence="1">
    <location>
        <begin position="139"/>
        <end position="148"/>
    </location>
</feature>
<organism evidence="3">
    <name type="scientific">Acromyrmex echinatior</name>
    <name type="common">Panamanian leafcutter ant</name>
    <name type="synonym">Acromyrmex octospinosus echinatior</name>
    <dbReference type="NCBI Taxonomy" id="103372"/>
    <lineage>
        <taxon>Eukaryota</taxon>
        <taxon>Metazoa</taxon>
        <taxon>Ecdysozoa</taxon>
        <taxon>Arthropoda</taxon>
        <taxon>Hexapoda</taxon>
        <taxon>Insecta</taxon>
        <taxon>Pterygota</taxon>
        <taxon>Neoptera</taxon>
        <taxon>Endopterygota</taxon>
        <taxon>Hymenoptera</taxon>
        <taxon>Apocrita</taxon>
        <taxon>Aculeata</taxon>
        <taxon>Formicoidea</taxon>
        <taxon>Formicidae</taxon>
        <taxon>Myrmicinae</taxon>
        <taxon>Acromyrmex</taxon>
    </lineage>
</organism>
<gene>
    <name evidence="2" type="ORF">G5I_10337</name>
</gene>
<evidence type="ECO:0000313" key="3">
    <source>
        <dbReference type="Proteomes" id="UP000007755"/>
    </source>
</evidence>
<keyword evidence="3" id="KW-1185">Reference proteome</keyword>
<dbReference type="EMBL" id="GL888412">
    <property type="protein sequence ID" value="EGI61342.1"/>
    <property type="molecule type" value="Genomic_DNA"/>
</dbReference>
<proteinExistence type="predicted"/>
<dbReference type="InParanoid" id="F4WWM0"/>
<protein>
    <submittedName>
        <fullName evidence="2">Uncharacterized protein</fullName>
    </submittedName>
</protein>
<accession>F4WWM0</accession>
<feature type="region of interest" description="Disordered" evidence="1">
    <location>
        <begin position="120"/>
        <end position="148"/>
    </location>
</feature>
<evidence type="ECO:0000256" key="1">
    <source>
        <dbReference type="SAM" id="MobiDB-lite"/>
    </source>
</evidence>
<sequence>MCRAALEEWEMGWARDADGMRRPRIDGCLSPSTIEGGRWWRRKRSSSVSTEKGLDVRFYPTKFFFAGFFVAAKYRHLQFAAIFDAGIKQNTRWNRQAYCNSLVELALASSLYFRPSSTGDVNYDQTHPPIDSRNRDLSQMHSRARSPN</sequence>
<evidence type="ECO:0000313" key="2">
    <source>
        <dbReference type="EMBL" id="EGI61342.1"/>
    </source>
</evidence>